<evidence type="ECO:0000313" key="15">
    <source>
        <dbReference type="Proteomes" id="UP000009284"/>
    </source>
</evidence>
<dbReference type="GO" id="GO:0006427">
    <property type="term" value="P:histidyl-tRNA aminoacylation"/>
    <property type="evidence" value="ECO:0007669"/>
    <property type="project" value="UniProtKB-UniRule"/>
</dbReference>
<dbReference type="FunFam" id="3.30.930.10:FF:000005">
    <property type="entry name" value="Histidine--tRNA ligase"/>
    <property type="match status" value="1"/>
</dbReference>
<dbReference type="InterPro" id="IPR015807">
    <property type="entry name" value="His-tRNA-ligase"/>
</dbReference>
<comment type="subcellular location">
    <subcellularLocation>
        <location evidence="1 11">Cytoplasm</location>
    </subcellularLocation>
</comment>
<evidence type="ECO:0000256" key="12">
    <source>
        <dbReference type="PIRSR" id="PIRSR001549-1"/>
    </source>
</evidence>
<dbReference type="SUPFAM" id="SSF55681">
    <property type="entry name" value="Class II aaRS and biotin synthetases"/>
    <property type="match status" value="1"/>
</dbReference>
<comment type="subunit">
    <text evidence="3 11">Homodimer.</text>
</comment>
<reference evidence="14 15" key="2">
    <citation type="journal article" date="2012" name="PLoS ONE">
        <title>Genomic characterization of the taylorella genus.</title>
        <authorList>
            <person name="Hebert L."/>
            <person name="Moumen B."/>
            <person name="Pons N."/>
            <person name="Duquesne F."/>
            <person name="Breuil M.F."/>
            <person name="Goux D."/>
            <person name="Batto J.M."/>
            <person name="Laugier C."/>
            <person name="Renault P."/>
            <person name="Petry S."/>
        </authorList>
    </citation>
    <scope>NUCLEOTIDE SEQUENCE [LARGE SCALE GENOMIC DNA]</scope>
    <source>
        <strain evidence="14 15">MCE3</strain>
    </source>
</reference>
<dbReference type="InterPro" id="IPR036621">
    <property type="entry name" value="Anticodon-bd_dom_sf"/>
</dbReference>
<protein>
    <recommendedName>
        <fullName evidence="11">Histidine--tRNA ligase</fullName>
        <ecNumber evidence="11">6.1.1.21</ecNumber>
    </recommendedName>
    <alternativeName>
        <fullName evidence="11">Histidyl-tRNA synthetase</fullName>
        <shortName evidence="11">HisRS</shortName>
    </alternativeName>
</protein>
<dbReference type="Pfam" id="PF03129">
    <property type="entry name" value="HGTP_anticodon"/>
    <property type="match status" value="1"/>
</dbReference>
<dbReference type="Gene3D" id="3.40.50.800">
    <property type="entry name" value="Anticodon-binding domain"/>
    <property type="match status" value="1"/>
</dbReference>
<dbReference type="InterPro" id="IPR006195">
    <property type="entry name" value="aa-tRNA-synth_II"/>
</dbReference>
<dbReference type="GO" id="GO:0004821">
    <property type="term" value="F:histidine-tRNA ligase activity"/>
    <property type="evidence" value="ECO:0007669"/>
    <property type="project" value="UniProtKB-UniRule"/>
</dbReference>
<dbReference type="HAMAP" id="MF_00127">
    <property type="entry name" value="His_tRNA_synth"/>
    <property type="match status" value="1"/>
</dbReference>
<dbReference type="AlphaFoldDB" id="G4Q9J4"/>
<feature type="binding site" evidence="12">
    <location>
        <position position="264"/>
    </location>
    <ligand>
        <name>L-histidine</name>
        <dbReference type="ChEBI" id="CHEBI:57595"/>
    </ligand>
</feature>
<evidence type="ECO:0000256" key="7">
    <source>
        <dbReference type="ARBA" id="ARBA00022840"/>
    </source>
</evidence>
<evidence type="ECO:0000313" key="14">
    <source>
        <dbReference type="EMBL" id="AEP36531.1"/>
    </source>
</evidence>
<dbReference type="PANTHER" id="PTHR43707:SF1">
    <property type="entry name" value="HISTIDINE--TRNA LIGASE, MITOCHONDRIAL-RELATED"/>
    <property type="match status" value="1"/>
</dbReference>
<name>G4Q9J4_TAYAM</name>
<dbReference type="InterPro" id="IPR041715">
    <property type="entry name" value="HisRS-like_core"/>
</dbReference>
<dbReference type="eggNOG" id="COG0124">
    <property type="taxonomic scope" value="Bacteria"/>
</dbReference>
<dbReference type="HOGENOM" id="CLU_025113_1_1_4"/>
<evidence type="ECO:0000256" key="9">
    <source>
        <dbReference type="ARBA" id="ARBA00023146"/>
    </source>
</evidence>
<feature type="binding site" evidence="12">
    <location>
        <position position="119"/>
    </location>
    <ligand>
        <name>L-histidine</name>
        <dbReference type="ChEBI" id="CHEBI:57595"/>
    </ligand>
</feature>
<evidence type="ECO:0000256" key="6">
    <source>
        <dbReference type="ARBA" id="ARBA00022741"/>
    </source>
</evidence>
<dbReference type="RefSeq" id="WP_014111428.1">
    <property type="nucleotide sequence ID" value="NC_016043.1"/>
</dbReference>
<comment type="similarity">
    <text evidence="2 11">Belongs to the class-II aminoacyl-tRNA synthetase family.</text>
</comment>
<evidence type="ECO:0000259" key="13">
    <source>
        <dbReference type="PROSITE" id="PS50862"/>
    </source>
</evidence>
<dbReference type="Gene3D" id="3.30.930.10">
    <property type="entry name" value="Bira Bifunctional Protein, Domain 2"/>
    <property type="match status" value="1"/>
</dbReference>
<dbReference type="KEGG" id="tas:TASI_0760"/>
<organism evidence="14 15">
    <name type="scientific">Taylorella asinigenitalis (strain MCE3)</name>
    <dbReference type="NCBI Taxonomy" id="1008459"/>
    <lineage>
        <taxon>Bacteria</taxon>
        <taxon>Pseudomonadati</taxon>
        <taxon>Pseudomonadota</taxon>
        <taxon>Betaproteobacteria</taxon>
        <taxon>Burkholderiales</taxon>
        <taxon>Alcaligenaceae</taxon>
        <taxon>Taylorella</taxon>
    </lineage>
</organism>
<evidence type="ECO:0000256" key="4">
    <source>
        <dbReference type="ARBA" id="ARBA00022490"/>
    </source>
</evidence>
<dbReference type="GO" id="GO:0005737">
    <property type="term" value="C:cytoplasm"/>
    <property type="evidence" value="ECO:0007669"/>
    <property type="project" value="UniProtKB-SubCell"/>
</dbReference>
<reference key="1">
    <citation type="submission" date="2011-09" db="EMBL/GenBank/DDBJ databases">
        <title>Genomic characterization of the Taylorella genus.</title>
        <authorList>
            <person name="Hebert L."/>
            <person name="Moumen B."/>
            <person name="Pons N."/>
            <person name="Duquesne F."/>
            <person name="Breuil M.-F."/>
            <person name="Goux D."/>
            <person name="Batto J.-M."/>
            <person name="Renault P."/>
            <person name="Laugier C."/>
            <person name="Petry S."/>
        </authorList>
    </citation>
    <scope>NUCLEOTIDE SEQUENCE</scope>
    <source>
        <strain>MCE3</strain>
    </source>
</reference>
<evidence type="ECO:0000256" key="5">
    <source>
        <dbReference type="ARBA" id="ARBA00022598"/>
    </source>
</evidence>
<keyword evidence="15" id="KW-1185">Reference proteome</keyword>
<dbReference type="SUPFAM" id="SSF52954">
    <property type="entry name" value="Class II aaRS ABD-related"/>
    <property type="match status" value="1"/>
</dbReference>
<evidence type="ECO:0000256" key="10">
    <source>
        <dbReference type="ARBA" id="ARBA00047639"/>
    </source>
</evidence>
<dbReference type="InterPro" id="IPR045864">
    <property type="entry name" value="aa-tRNA-synth_II/BPL/LPL"/>
</dbReference>
<dbReference type="PANTHER" id="PTHR43707">
    <property type="entry name" value="HISTIDYL-TRNA SYNTHETASE"/>
    <property type="match status" value="1"/>
</dbReference>
<dbReference type="InterPro" id="IPR033656">
    <property type="entry name" value="HisRS_anticodon"/>
</dbReference>
<feature type="binding site" evidence="12">
    <location>
        <begin position="268"/>
        <end position="269"/>
    </location>
    <ligand>
        <name>L-histidine</name>
        <dbReference type="ChEBI" id="CHEBI:57595"/>
    </ligand>
</feature>
<keyword evidence="8 11" id="KW-0648">Protein biosynthesis</keyword>
<dbReference type="OrthoDB" id="9800814at2"/>
<dbReference type="CDD" id="cd00773">
    <property type="entry name" value="HisRS-like_core"/>
    <property type="match status" value="1"/>
</dbReference>
<evidence type="ECO:0000256" key="1">
    <source>
        <dbReference type="ARBA" id="ARBA00004496"/>
    </source>
</evidence>
<dbReference type="STRING" id="1008459.TASI_0760"/>
<dbReference type="EC" id="6.1.1.21" evidence="11"/>
<dbReference type="GO" id="GO:0005524">
    <property type="term" value="F:ATP binding"/>
    <property type="evidence" value="ECO:0007669"/>
    <property type="project" value="UniProtKB-UniRule"/>
</dbReference>
<feature type="binding site" evidence="12">
    <location>
        <begin position="89"/>
        <end position="91"/>
    </location>
    <ligand>
        <name>L-histidine</name>
        <dbReference type="ChEBI" id="CHEBI:57595"/>
    </ligand>
</feature>
<keyword evidence="9 11" id="KW-0030">Aminoacyl-tRNA synthetase</keyword>
<feature type="binding site" evidence="12">
    <location>
        <position position="133"/>
    </location>
    <ligand>
        <name>L-histidine</name>
        <dbReference type="ChEBI" id="CHEBI:57595"/>
    </ligand>
</feature>
<keyword evidence="5 11" id="KW-0436">Ligase</keyword>
<dbReference type="EMBL" id="CP003059">
    <property type="protein sequence ID" value="AEP36531.1"/>
    <property type="molecule type" value="Genomic_DNA"/>
</dbReference>
<keyword evidence="7 11" id="KW-0067">ATP-binding</keyword>
<dbReference type="PROSITE" id="PS50862">
    <property type="entry name" value="AA_TRNA_LIGASE_II"/>
    <property type="match status" value="1"/>
</dbReference>
<dbReference type="InterPro" id="IPR004154">
    <property type="entry name" value="Anticodon-bd"/>
</dbReference>
<dbReference type="Proteomes" id="UP000009284">
    <property type="component" value="Chromosome"/>
</dbReference>
<evidence type="ECO:0000256" key="8">
    <source>
        <dbReference type="ARBA" id="ARBA00022917"/>
    </source>
</evidence>
<dbReference type="CDD" id="cd00859">
    <property type="entry name" value="HisRS_anticodon"/>
    <property type="match status" value="1"/>
</dbReference>
<feature type="binding site" evidence="12">
    <location>
        <position position="137"/>
    </location>
    <ligand>
        <name>L-histidine</name>
        <dbReference type="ChEBI" id="CHEBI:57595"/>
    </ligand>
</feature>
<keyword evidence="6 11" id="KW-0547">Nucleotide-binding</keyword>
<dbReference type="NCBIfam" id="TIGR00442">
    <property type="entry name" value="hisS"/>
    <property type="match status" value="1"/>
</dbReference>
<sequence>MTNNKLEKINAIRGMNDILPKESFQWLRLENILHNLMAAYGYLNIRTPILEQTKLFARGIGEVTDIVEKEMYTFSMSQDKTDMLTMRPEFTAGIVRAAIEHSLTFDRPQRLYTMGPVFRHERPQKGRYRQFHQISVEAMGFAGPDIDAEQIILLNRLWKDLGLEDIHLELNSLGQVSERLAHREALIKHLEKHLDILDEDAKRRMYTNPLRVLDTKNPDLQKMANSAPKLFDFLGEDSLGHFNEIRKRLDEAGIEYTINPRLVRGLDYYNLTVFEWVTGSLGAQATVCGGGRYDGLFELLGGKPTPCVGFAIGLERLLSLVISDSKSETIKNLFTEMGPETDIYFIYQNVEASRKCSQLAELCRNNGFKAIVHAGSQNFKNQFKRADFSGAMYAIIIGESELESNTVSIKQLQLNPDGSSIEQTTIPTCELVDFLTKLTNKKDA</sequence>
<feature type="domain" description="Aminoacyl-transfer RNA synthetases class-II family profile" evidence="13">
    <location>
        <begin position="28"/>
        <end position="339"/>
    </location>
</feature>
<dbReference type="InterPro" id="IPR004516">
    <property type="entry name" value="HisRS/HisZ"/>
</dbReference>
<proteinExistence type="inferred from homology"/>
<dbReference type="Pfam" id="PF13393">
    <property type="entry name" value="tRNA-synt_His"/>
    <property type="match status" value="1"/>
</dbReference>
<keyword evidence="4 11" id="KW-0963">Cytoplasm</keyword>
<dbReference type="PIRSF" id="PIRSF001549">
    <property type="entry name" value="His-tRNA_synth"/>
    <property type="match status" value="1"/>
</dbReference>
<evidence type="ECO:0000256" key="11">
    <source>
        <dbReference type="HAMAP-Rule" id="MF_00127"/>
    </source>
</evidence>
<accession>G4Q9J4</accession>
<evidence type="ECO:0000256" key="3">
    <source>
        <dbReference type="ARBA" id="ARBA00011738"/>
    </source>
</evidence>
<comment type="catalytic activity">
    <reaction evidence="10 11">
        <text>tRNA(His) + L-histidine + ATP = L-histidyl-tRNA(His) + AMP + diphosphate + H(+)</text>
        <dbReference type="Rhea" id="RHEA:17313"/>
        <dbReference type="Rhea" id="RHEA-COMP:9665"/>
        <dbReference type="Rhea" id="RHEA-COMP:9689"/>
        <dbReference type="ChEBI" id="CHEBI:15378"/>
        <dbReference type="ChEBI" id="CHEBI:30616"/>
        <dbReference type="ChEBI" id="CHEBI:33019"/>
        <dbReference type="ChEBI" id="CHEBI:57595"/>
        <dbReference type="ChEBI" id="CHEBI:78442"/>
        <dbReference type="ChEBI" id="CHEBI:78527"/>
        <dbReference type="ChEBI" id="CHEBI:456215"/>
        <dbReference type="EC" id="6.1.1.21"/>
    </reaction>
</comment>
<evidence type="ECO:0000256" key="2">
    <source>
        <dbReference type="ARBA" id="ARBA00008226"/>
    </source>
</evidence>
<gene>
    <name evidence="11" type="primary">hisS</name>
    <name evidence="14" type="ordered locus">TASI_0760</name>
</gene>